<dbReference type="GO" id="GO:0005262">
    <property type="term" value="F:calcium channel activity"/>
    <property type="evidence" value="ECO:0007669"/>
    <property type="project" value="TreeGrafter"/>
</dbReference>
<keyword evidence="8" id="KW-1185">Reference proteome</keyword>
<feature type="transmembrane region" description="Helical" evidence="5">
    <location>
        <begin position="182"/>
        <end position="200"/>
    </location>
</feature>
<feature type="transmembrane region" description="Helical" evidence="5">
    <location>
        <begin position="280"/>
        <end position="300"/>
    </location>
</feature>
<dbReference type="RefSeq" id="WP_096999541.1">
    <property type="nucleotide sequence ID" value="NZ_OBEI01000001.1"/>
</dbReference>
<feature type="domain" description="Sodium/calcium exchanger membrane region" evidence="6">
    <location>
        <begin position="184"/>
        <end position="325"/>
    </location>
</feature>
<sequence>MLWILFFLLTAIIFFSGKNLVRYGDILAEKLNIGRTVIGVVFVASITSLPELITGISSVTFADSPDIATGNIFGSCMFNLLILAILDGFYRDTPITAKVHHGLTLSSSFGIILIAVSSTAILLKNKIPVIGWISFASLLIILIYLLAVKVITDYEKRIISRSIHKTVEMYRHISLKEASVKYLLNATVIIIASVFLPKVAKDLAHSYGMTETFFGTFFVAFATSFPEIAVSIVAAKMNMVTISVANLLGSNIFNIFVLAINDLFYTKGSLFNNIDISNNISAAIAILMSSIVIIGLVYRAEKKKLRLAYESIALIIVYITGVAIIYSI</sequence>
<dbReference type="InterPro" id="IPR004837">
    <property type="entry name" value="NaCa_Exmemb"/>
</dbReference>
<gene>
    <name evidence="7" type="ORF">SAMN06265182_0352</name>
</gene>
<name>A0A285N3C9_9AQUI</name>
<evidence type="ECO:0000313" key="8">
    <source>
        <dbReference type="Proteomes" id="UP000219036"/>
    </source>
</evidence>
<dbReference type="PANTHER" id="PTHR10846">
    <property type="entry name" value="SODIUM/POTASSIUM/CALCIUM EXCHANGER"/>
    <property type="match status" value="1"/>
</dbReference>
<keyword evidence="4 5" id="KW-0472">Membrane</keyword>
<feature type="transmembrane region" description="Helical" evidence="5">
    <location>
        <begin position="72"/>
        <end position="90"/>
    </location>
</feature>
<dbReference type="InterPro" id="IPR004481">
    <property type="entry name" value="K/Na/Ca-exchanger"/>
</dbReference>
<dbReference type="Proteomes" id="UP000219036">
    <property type="component" value="Unassembled WGS sequence"/>
</dbReference>
<evidence type="ECO:0000256" key="5">
    <source>
        <dbReference type="SAM" id="Phobius"/>
    </source>
</evidence>
<dbReference type="Pfam" id="PF01699">
    <property type="entry name" value="Na_Ca_ex"/>
    <property type="match status" value="2"/>
</dbReference>
<evidence type="ECO:0000256" key="1">
    <source>
        <dbReference type="ARBA" id="ARBA00004141"/>
    </source>
</evidence>
<dbReference type="EMBL" id="OBEI01000001">
    <property type="protein sequence ID" value="SNZ03327.1"/>
    <property type="molecule type" value="Genomic_DNA"/>
</dbReference>
<protein>
    <submittedName>
        <fullName evidence="7">Cation:H+ antiporter</fullName>
    </submittedName>
</protein>
<dbReference type="GO" id="GO:0008273">
    <property type="term" value="F:calcium, potassium:sodium antiporter activity"/>
    <property type="evidence" value="ECO:0007669"/>
    <property type="project" value="TreeGrafter"/>
</dbReference>
<reference evidence="8" key="1">
    <citation type="submission" date="2017-09" db="EMBL/GenBank/DDBJ databases">
        <authorList>
            <person name="Varghese N."/>
            <person name="Submissions S."/>
        </authorList>
    </citation>
    <scope>NUCLEOTIDE SEQUENCE [LARGE SCALE GENOMIC DNA]</scope>
    <source>
        <strain evidence="8">DSM 15103</strain>
    </source>
</reference>
<feature type="domain" description="Sodium/calcium exchanger membrane region" evidence="6">
    <location>
        <begin position="2"/>
        <end position="145"/>
    </location>
</feature>
<evidence type="ECO:0000256" key="2">
    <source>
        <dbReference type="ARBA" id="ARBA00022692"/>
    </source>
</evidence>
<feature type="transmembrane region" description="Helical" evidence="5">
    <location>
        <begin position="212"/>
        <end position="233"/>
    </location>
</feature>
<dbReference type="GO" id="GO:0005886">
    <property type="term" value="C:plasma membrane"/>
    <property type="evidence" value="ECO:0007669"/>
    <property type="project" value="TreeGrafter"/>
</dbReference>
<dbReference type="OrthoDB" id="9794225at2"/>
<feature type="transmembrane region" description="Helical" evidence="5">
    <location>
        <begin position="307"/>
        <end position="326"/>
    </location>
</feature>
<keyword evidence="3 5" id="KW-1133">Transmembrane helix</keyword>
<keyword evidence="2 5" id="KW-0812">Transmembrane</keyword>
<dbReference type="Gene3D" id="1.20.1420.30">
    <property type="entry name" value="NCX, central ion-binding region"/>
    <property type="match status" value="1"/>
</dbReference>
<evidence type="ECO:0000313" key="7">
    <source>
        <dbReference type="EMBL" id="SNZ03327.1"/>
    </source>
</evidence>
<dbReference type="AlphaFoldDB" id="A0A285N3C9"/>
<organism evidence="7 8">
    <name type="scientific">Persephonella hydrogeniphila</name>
    <dbReference type="NCBI Taxonomy" id="198703"/>
    <lineage>
        <taxon>Bacteria</taxon>
        <taxon>Pseudomonadati</taxon>
        <taxon>Aquificota</taxon>
        <taxon>Aquificia</taxon>
        <taxon>Aquificales</taxon>
        <taxon>Hydrogenothermaceae</taxon>
        <taxon>Persephonella</taxon>
    </lineage>
</organism>
<feature type="transmembrane region" description="Helical" evidence="5">
    <location>
        <begin position="240"/>
        <end position="260"/>
    </location>
</feature>
<evidence type="ECO:0000259" key="6">
    <source>
        <dbReference type="Pfam" id="PF01699"/>
    </source>
</evidence>
<dbReference type="PANTHER" id="PTHR10846:SF8">
    <property type="entry name" value="INNER MEMBRANE PROTEIN YRBG"/>
    <property type="match status" value="1"/>
</dbReference>
<evidence type="ECO:0000256" key="3">
    <source>
        <dbReference type="ARBA" id="ARBA00022989"/>
    </source>
</evidence>
<feature type="transmembrane region" description="Helical" evidence="5">
    <location>
        <begin position="129"/>
        <end position="151"/>
    </location>
</feature>
<dbReference type="InterPro" id="IPR044880">
    <property type="entry name" value="NCX_ion-bd_dom_sf"/>
</dbReference>
<proteinExistence type="predicted"/>
<comment type="subcellular location">
    <subcellularLocation>
        <location evidence="1">Membrane</location>
        <topology evidence="1">Multi-pass membrane protein</topology>
    </subcellularLocation>
</comment>
<feature type="transmembrane region" description="Helical" evidence="5">
    <location>
        <begin position="102"/>
        <end position="123"/>
    </location>
</feature>
<evidence type="ECO:0000256" key="4">
    <source>
        <dbReference type="ARBA" id="ARBA00023136"/>
    </source>
</evidence>
<accession>A0A285N3C9</accession>
<dbReference type="GO" id="GO:0006874">
    <property type="term" value="P:intracellular calcium ion homeostasis"/>
    <property type="evidence" value="ECO:0007669"/>
    <property type="project" value="TreeGrafter"/>
</dbReference>